<evidence type="ECO:0000313" key="24">
    <source>
        <dbReference type="Proteomes" id="UP000231693"/>
    </source>
</evidence>
<dbReference type="GO" id="GO:0019645">
    <property type="term" value="P:anaerobic electron transport chain"/>
    <property type="evidence" value="ECO:0007669"/>
    <property type="project" value="TreeGrafter"/>
</dbReference>
<dbReference type="AlphaFoldDB" id="A0A2M9CEZ2"/>
<evidence type="ECO:0000256" key="18">
    <source>
        <dbReference type="ARBA" id="ARBA00061480"/>
    </source>
</evidence>
<keyword evidence="6 20" id="KW-0349">Heme</keyword>
<comment type="similarity">
    <text evidence="18">In the N-terminal section; belongs to the nitrate reductase alpha subunit family.</text>
</comment>
<dbReference type="PANTHER" id="PTHR30598">
    <property type="entry name" value="NITRATE REDUCTASE PRIVATE CHAPERONE, REDOX ENZYME MATURATION PROTEIN REMP FAMILY"/>
    <property type="match status" value="1"/>
</dbReference>
<accession>A0A2M9CEZ2</accession>
<evidence type="ECO:0000256" key="19">
    <source>
        <dbReference type="ARBA" id="ARBA00071287"/>
    </source>
</evidence>
<feature type="transmembrane region" description="Helical" evidence="21">
    <location>
        <begin position="12"/>
        <end position="29"/>
    </location>
</feature>
<feature type="binding site" description="axial binding residue" evidence="20">
    <location>
        <position position="67"/>
    </location>
    <ligand>
        <name>heme b</name>
        <dbReference type="ChEBI" id="CHEBI:60344"/>
        <label>1</label>
    </ligand>
    <ligandPart>
        <name>Fe</name>
        <dbReference type="ChEBI" id="CHEBI:18248"/>
    </ligandPart>
</feature>
<comment type="similarity">
    <text evidence="16">In the central section; belongs to the NarJ/NarW family.</text>
</comment>
<dbReference type="GO" id="GO:0046872">
    <property type="term" value="F:metal ion binding"/>
    <property type="evidence" value="ECO:0007669"/>
    <property type="project" value="UniProtKB-KW"/>
</dbReference>
<keyword evidence="12 20" id="KW-0408">Iron</keyword>
<dbReference type="InterPro" id="IPR023234">
    <property type="entry name" value="NarG-like_domain"/>
</dbReference>
<proteinExistence type="inferred from homology"/>
<protein>
    <recommendedName>
        <fullName evidence="19">Nitrate reductase-like protein NarX</fullName>
    </recommendedName>
</protein>
<evidence type="ECO:0000256" key="1">
    <source>
        <dbReference type="ARBA" id="ARBA00001942"/>
    </source>
</evidence>
<evidence type="ECO:0000256" key="20">
    <source>
        <dbReference type="PIRSR" id="PIRSR603816-1"/>
    </source>
</evidence>
<evidence type="ECO:0000256" key="7">
    <source>
        <dbReference type="ARBA" id="ARBA00022692"/>
    </source>
</evidence>
<evidence type="ECO:0000256" key="4">
    <source>
        <dbReference type="ARBA" id="ARBA00022448"/>
    </source>
</evidence>
<comment type="function">
    <text evidence="15">Does not seem to have nitrate reductase activity.</text>
</comment>
<dbReference type="OrthoDB" id="9788113at2"/>
<dbReference type="GO" id="GO:0042128">
    <property type="term" value="P:nitrate assimilation"/>
    <property type="evidence" value="ECO:0007669"/>
    <property type="project" value="UniProtKB-KW"/>
</dbReference>
<comment type="caution">
    <text evidence="23">The sequence shown here is derived from an EMBL/GenBank/DDBJ whole genome shotgun (WGS) entry which is preliminary data.</text>
</comment>
<feature type="transmembrane region" description="Helical" evidence="21">
    <location>
        <begin position="132"/>
        <end position="151"/>
    </location>
</feature>
<dbReference type="EMBL" id="PGFE01000003">
    <property type="protein sequence ID" value="PJJ70463.1"/>
    <property type="molecule type" value="Genomic_DNA"/>
</dbReference>
<dbReference type="RefSeq" id="WP_100423426.1">
    <property type="nucleotide sequence ID" value="NZ_BOOX01000001.1"/>
</dbReference>
<dbReference type="GO" id="GO:0008940">
    <property type="term" value="F:nitrate reductase activity"/>
    <property type="evidence" value="ECO:0007669"/>
    <property type="project" value="InterPro"/>
</dbReference>
<keyword evidence="10 21" id="KW-1133">Transmembrane helix</keyword>
<evidence type="ECO:0000256" key="21">
    <source>
        <dbReference type="SAM" id="Phobius"/>
    </source>
</evidence>
<gene>
    <name evidence="23" type="ORF">CLV28_2299</name>
</gene>
<evidence type="ECO:0000256" key="13">
    <source>
        <dbReference type="ARBA" id="ARBA00023063"/>
    </source>
</evidence>
<keyword evidence="9" id="KW-0249">Electron transport</keyword>
<keyword evidence="14 21" id="KW-0472">Membrane</keyword>
<dbReference type="InterPro" id="IPR036197">
    <property type="entry name" value="NarG-like_sf"/>
</dbReference>
<comment type="cofactor">
    <cofactor evidence="2">
        <name>heme b</name>
        <dbReference type="ChEBI" id="CHEBI:60344"/>
    </cofactor>
</comment>
<comment type="similarity">
    <text evidence="17">In the C-terminal section; belongs to the nitrate reductase gamma subunit family.</text>
</comment>
<feature type="binding site" description="axial binding residue" evidence="20">
    <location>
        <position position="207"/>
    </location>
    <ligand>
        <name>heme b</name>
        <dbReference type="ChEBI" id="CHEBI:60344"/>
        <label>1</label>
    </ligand>
    <ligandPart>
        <name>Fe</name>
        <dbReference type="ChEBI" id="CHEBI:18248"/>
    </ligandPart>
</feature>
<feature type="binding site" description="axial binding residue" evidence="20">
    <location>
        <position position="57"/>
    </location>
    <ligand>
        <name>heme b</name>
        <dbReference type="ChEBI" id="CHEBI:60344"/>
        <label>1</label>
    </ligand>
    <ligandPart>
        <name>Fe</name>
        <dbReference type="ChEBI" id="CHEBI:18248"/>
    </ligandPart>
</feature>
<evidence type="ECO:0000256" key="8">
    <source>
        <dbReference type="ARBA" id="ARBA00022723"/>
    </source>
</evidence>
<dbReference type="PANTHER" id="PTHR30598:SF3">
    <property type="entry name" value="RESPIRATORY NITRATE REDUCTASE 1 GAMMA CHAIN"/>
    <property type="match status" value="1"/>
</dbReference>
<dbReference type="Pfam" id="PF02665">
    <property type="entry name" value="Nitrate_red_gam"/>
    <property type="match status" value="1"/>
</dbReference>
<dbReference type="Gene3D" id="1.20.950.20">
    <property type="entry name" value="Transmembrane di-heme cytochromes, Chain C"/>
    <property type="match status" value="1"/>
</dbReference>
<dbReference type="GO" id="GO:0009325">
    <property type="term" value="C:nitrate reductase complex"/>
    <property type="evidence" value="ECO:0007669"/>
    <property type="project" value="InterPro"/>
</dbReference>
<reference evidence="23 24" key="1">
    <citation type="submission" date="2017-11" db="EMBL/GenBank/DDBJ databases">
        <title>Genomic Encyclopedia of Archaeal and Bacterial Type Strains, Phase II (KMG-II): From Individual Species to Whole Genera.</title>
        <authorList>
            <person name="Goeker M."/>
        </authorList>
    </citation>
    <scope>NUCLEOTIDE SEQUENCE [LARGE SCALE GENOMIC DNA]</scope>
    <source>
        <strain evidence="23 24">DSM 25478</strain>
    </source>
</reference>
<keyword evidence="13" id="KW-0534">Nitrate assimilation</keyword>
<evidence type="ECO:0000256" key="5">
    <source>
        <dbReference type="ARBA" id="ARBA00022475"/>
    </source>
</evidence>
<evidence type="ECO:0000313" key="23">
    <source>
        <dbReference type="EMBL" id="PJJ70463.1"/>
    </source>
</evidence>
<evidence type="ECO:0000259" key="22">
    <source>
        <dbReference type="Pfam" id="PF02665"/>
    </source>
</evidence>
<evidence type="ECO:0000256" key="2">
    <source>
        <dbReference type="ARBA" id="ARBA00001970"/>
    </source>
</evidence>
<evidence type="ECO:0000256" key="16">
    <source>
        <dbReference type="ARBA" id="ARBA00061095"/>
    </source>
</evidence>
<evidence type="ECO:0000256" key="6">
    <source>
        <dbReference type="ARBA" id="ARBA00022617"/>
    </source>
</evidence>
<dbReference type="Proteomes" id="UP000231693">
    <property type="component" value="Unassembled WGS sequence"/>
</dbReference>
<evidence type="ECO:0000256" key="3">
    <source>
        <dbReference type="ARBA" id="ARBA00004651"/>
    </source>
</evidence>
<dbReference type="GO" id="GO:0020037">
    <property type="term" value="F:heme binding"/>
    <property type="evidence" value="ECO:0007669"/>
    <property type="project" value="TreeGrafter"/>
</dbReference>
<name>A0A2M9CEZ2_9CELL</name>
<feature type="domain" description="NarG-like" evidence="22">
    <location>
        <begin position="7"/>
        <end position="226"/>
    </location>
</feature>
<keyword evidence="4" id="KW-0813">Transport</keyword>
<keyword evidence="8" id="KW-0479">Metal-binding</keyword>
<evidence type="ECO:0000256" key="14">
    <source>
        <dbReference type="ARBA" id="ARBA00023136"/>
    </source>
</evidence>
<evidence type="ECO:0000256" key="10">
    <source>
        <dbReference type="ARBA" id="ARBA00022989"/>
    </source>
</evidence>
<keyword evidence="24" id="KW-1185">Reference proteome</keyword>
<dbReference type="SUPFAM" id="SSF103501">
    <property type="entry name" value="Respiratory nitrate reductase 1 gamma chain"/>
    <property type="match status" value="1"/>
</dbReference>
<dbReference type="GO" id="GO:0009055">
    <property type="term" value="F:electron transfer activity"/>
    <property type="evidence" value="ECO:0007669"/>
    <property type="project" value="TreeGrafter"/>
</dbReference>
<keyword evidence="5" id="KW-1003">Cell membrane</keyword>
<feature type="binding site" description="axial binding residue" evidence="20">
    <location>
        <position position="189"/>
    </location>
    <ligand>
        <name>heme b</name>
        <dbReference type="ChEBI" id="CHEBI:60344"/>
        <label>1</label>
    </ligand>
    <ligandPart>
        <name>Fe</name>
        <dbReference type="ChEBI" id="CHEBI:18248"/>
    </ligandPart>
</feature>
<feature type="transmembrane region" description="Helical" evidence="21">
    <location>
        <begin position="87"/>
        <end position="112"/>
    </location>
</feature>
<keyword evidence="7 21" id="KW-0812">Transmembrane</keyword>
<evidence type="ECO:0000256" key="15">
    <source>
        <dbReference type="ARBA" id="ARBA00056200"/>
    </source>
</evidence>
<dbReference type="NCBIfam" id="TIGR00351">
    <property type="entry name" value="narI"/>
    <property type="match status" value="1"/>
</dbReference>
<organism evidence="23 24">
    <name type="scientific">Sediminihabitans luteus</name>
    <dbReference type="NCBI Taxonomy" id="1138585"/>
    <lineage>
        <taxon>Bacteria</taxon>
        <taxon>Bacillati</taxon>
        <taxon>Actinomycetota</taxon>
        <taxon>Actinomycetes</taxon>
        <taxon>Micrococcales</taxon>
        <taxon>Cellulomonadaceae</taxon>
        <taxon>Sediminihabitans</taxon>
    </lineage>
</organism>
<dbReference type="InterPro" id="IPR003816">
    <property type="entry name" value="Nitrate_red_gam"/>
</dbReference>
<comment type="subcellular location">
    <subcellularLocation>
        <location evidence="3">Cell membrane</location>
        <topology evidence="3">Multi-pass membrane protein</topology>
    </subcellularLocation>
</comment>
<dbReference type="FunFam" id="1.20.950.20:FF:000001">
    <property type="entry name" value="Respiratory nitrate reductase subunit gamma"/>
    <property type="match status" value="1"/>
</dbReference>
<evidence type="ECO:0000256" key="17">
    <source>
        <dbReference type="ARBA" id="ARBA00061196"/>
    </source>
</evidence>
<dbReference type="InterPro" id="IPR051936">
    <property type="entry name" value="Heme-iron_electron_transfer"/>
</dbReference>
<comment type="cofactor">
    <cofactor evidence="1">
        <name>Mo-bis(molybdopterin guanine dinucleotide)</name>
        <dbReference type="ChEBI" id="CHEBI:60539"/>
    </cofactor>
</comment>
<sequence length="230" mass="24922">MTSATDVLLWGVLPYVSFVLLVAGTVWRARRDRASWSARPTGLAEARLLRWGSPLFHYGMLAVVLGHVAGLAVPASWTAAAGVTDHAYHLAATWLGTVAAAATIVGLVILLYRRATVPRVRTATTRGDVVMLVLLVTSVVVGTWATVQLQLVDGGYDYRTTVSPWFRGLWLLQPDPSLMHGVPFVLGLHVVAALVLFALWPFTRLVHAFVAPVPYVARPYVVYRSRGGAA</sequence>
<feature type="transmembrane region" description="Helical" evidence="21">
    <location>
        <begin position="55"/>
        <end position="75"/>
    </location>
</feature>
<feature type="transmembrane region" description="Helical" evidence="21">
    <location>
        <begin position="178"/>
        <end position="200"/>
    </location>
</feature>
<dbReference type="GO" id="GO:0005886">
    <property type="term" value="C:plasma membrane"/>
    <property type="evidence" value="ECO:0007669"/>
    <property type="project" value="UniProtKB-SubCell"/>
</dbReference>
<evidence type="ECO:0000256" key="12">
    <source>
        <dbReference type="ARBA" id="ARBA00023004"/>
    </source>
</evidence>
<evidence type="ECO:0000256" key="9">
    <source>
        <dbReference type="ARBA" id="ARBA00022982"/>
    </source>
</evidence>
<evidence type="ECO:0000256" key="11">
    <source>
        <dbReference type="ARBA" id="ARBA00023002"/>
    </source>
</evidence>
<keyword evidence="11" id="KW-0560">Oxidoreductase</keyword>